<protein>
    <submittedName>
        <fullName evidence="3">Enoyl-CoA hydratase</fullName>
        <ecNumber evidence="3">4.2.1.17</ecNumber>
    </submittedName>
</protein>
<dbReference type="InterPro" id="IPR001753">
    <property type="entry name" value="Enoyl-CoA_hydra/iso"/>
</dbReference>
<comment type="similarity">
    <text evidence="1 2">Belongs to the enoyl-CoA hydratase/isomerase family.</text>
</comment>
<dbReference type="PANTHER" id="PTHR43459">
    <property type="entry name" value="ENOYL-COA HYDRATASE"/>
    <property type="match status" value="1"/>
</dbReference>
<dbReference type="GO" id="GO:0004300">
    <property type="term" value="F:enoyl-CoA hydratase activity"/>
    <property type="evidence" value="ECO:0007669"/>
    <property type="project" value="UniProtKB-EC"/>
</dbReference>
<dbReference type="InterPro" id="IPR018376">
    <property type="entry name" value="Enoyl-CoA_hyd/isom_CS"/>
</dbReference>
<dbReference type="Gene3D" id="1.10.12.10">
    <property type="entry name" value="Lyase 2-enoyl-coa Hydratase, Chain A, domain 2"/>
    <property type="match status" value="1"/>
</dbReference>
<evidence type="ECO:0000256" key="1">
    <source>
        <dbReference type="ARBA" id="ARBA00005254"/>
    </source>
</evidence>
<evidence type="ECO:0000256" key="2">
    <source>
        <dbReference type="RuleBase" id="RU003707"/>
    </source>
</evidence>
<dbReference type="EC" id="4.2.1.17" evidence="3"/>
<dbReference type="RefSeq" id="WP_343057255.1">
    <property type="nucleotide sequence ID" value="NZ_JACICY010000010.1"/>
</dbReference>
<proteinExistence type="inferred from homology"/>
<dbReference type="Proteomes" id="UP000562395">
    <property type="component" value="Unassembled WGS sequence"/>
</dbReference>
<comment type="caution">
    <text evidence="3">The sequence shown here is derived from an EMBL/GenBank/DDBJ whole genome shotgun (WGS) entry which is preliminary data.</text>
</comment>
<dbReference type="Pfam" id="PF00378">
    <property type="entry name" value="ECH_1"/>
    <property type="match status" value="1"/>
</dbReference>
<gene>
    <name evidence="3" type="ORF">GGQ88_003435</name>
</gene>
<dbReference type="AlphaFoldDB" id="A0A7W5ZZZ8"/>
<dbReference type="SUPFAM" id="SSF52096">
    <property type="entry name" value="ClpP/crotonase"/>
    <property type="match status" value="1"/>
</dbReference>
<dbReference type="PROSITE" id="PS00166">
    <property type="entry name" value="ENOYL_COA_HYDRATASE"/>
    <property type="match status" value="1"/>
</dbReference>
<dbReference type="Gene3D" id="3.90.226.10">
    <property type="entry name" value="2-enoyl-CoA Hydratase, Chain A, domain 1"/>
    <property type="match status" value="1"/>
</dbReference>
<name>A0A7W5ZZZ8_9SPHN</name>
<sequence length="270" mass="29058">MADIETDLVVQDLTPQIVVVRLNRPDRLNALTRETVMALNDTLDSIAARDEVRAVILTGTGRGFCSGQDVAAADARNRTAPSGLVERMFWQEQFAGMVARIRAMPQVVIAAVNGPCAGAGMALALAADMRLASRSAKFLNAAVRLGLTAGETGMSYMLPRLIGASRAFEILITGRPVLAEEALAIGLVVSLSDGDTLMNDAEALARQILANSPFATKHTKRIFWENLHAPSFGAALELENRTQILASMTDDYKEATAAFTDRRVPDFKGR</sequence>
<dbReference type="PANTHER" id="PTHR43459:SF1">
    <property type="entry name" value="EG:BACN32G11.4 PROTEIN"/>
    <property type="match status" value="1"/>
</dbReference>
<dbReference type="CDD" id="cd06558">
    <property type="entry name" value="crotonase-like"/>
    <property type="match status" value="1"/>
</dbReference>
<dbReference type="InterPro" id="IPR029045">
    <property type="entry name" value="ClpP/crotonase-like_dom_sf"/>
</dbReference>
<dbReference type="InterPro" id="IPR014748">
    <property type="entry name" value="Enoyl-CoA_hydra_C"/>
</dbReference>
<dbReference type="EMBL" id="JACICY010000010">
    <property type="protein sequence ID" value="MBB3862137.1"/>
    <property type="molecule type" value="Genomic_DNA"/>
</dbReference>
<evidence type="ECO:0000313" key="4">
    <source>
        <dbReference type="Proteomes" id="UP000562395"/>
    </source>
</evidence>
<evidence type="ECO:0000313" key="3">
    <source>
        <dbReference type="EMBL" id="MBB3862137.1"/>
    </source>
</evidence>
<keyword evidence="3" id="KW-0456">Lyase</keyword>
<reference evidence="3 4" key="1">
    <citation type="submission" date="2020-08" db="EMBL/GenBank/DDBJ databases">
        <title>Genomic Encyclopedia of Type Strains, Phase IV (KMG-IV): sequencing the most valuable type-strain genomes for metagenomic binning, comparative biology and taxonomic classification.</title>
        <authorList>
            <person name="Goeker M."/>
        </authorList>
    </citation>
    <scope>NUCLEOTIDE SEQUENCE [LARGE SCALE GENOMIC DNA]</scope>
    <source>
        <strain evidence="3 4">DSM 14552</strain>
    </source>
</reference>
<organism evidence="3 4">
    <name type="scientific">Novosphingobium hassiacum</name>
    <dbReference type="NCBI Taxonomy" id="173676"/>
    <lineage>
        <taxon>Bacteria</taxon>
        <taxon>Pseudomonadati</taxon>
        <taxon>Pseudomonadota</taxon>
        <taxon>Alphaproteobacteria</taxon>
        <taxon>Sphingomonadales</taxon>
        <taxon>Sphingomonadaceae</taxon>
        <taxon>Novosphingobium</taxon>
    </lineage>
</organism>
<keyword evidence="4" id="KW-1185">Reference proteome</keyword>
<accession>A0A7W5ZZZ8</accession>